<evidence type="ECO:0000313" key="2">
    <source>
        <dbReference type="EMBL" id="GFP13431.1"/>
    </source>
</evidence>
<feature type="domain" description="HTH cro/C1-type" evidence="1">
    <location>
        <begin position="7"/>
        <end position="42"/>
    </location>
</feature>
<dbReference type="Pfam" id="PF01381">
    <property type="entry name" value="HTH_3"/>
    <property type="match status" value="1"/>
</dbReference>
<dbReference type="Gene3D" id="1.10.260.40">
    <property type="entry name" value="lambda repressor-like DNA-binding domains"/>
    <property type="match status" value="1"/>
</dbReference>
<accession>A0A2X0RDC8</accession>
<dbReference type="GO" id="GO:0003677">
    <property type="term" value="F:DNA binding"/>
    <property type="evidence" value="ECO:0007669"/>
    <property type="project" value="InterPro"/>
</dbReference>
<dbReference type="CDD" id="cd00093">
    <property type="entry name" value="HTH_XRE"/>
    <property type="match status" value="1"/>
</dbReference>
<organism evidence="3">
    <name type="scientific">Lactobacillus helveticus</name>
    <name type="common">Lactobacillus suntoryeus</name>
    <dbReference type="NCBI Taxonomy" id="1587"/>
    <lineage>
        <taxon>Bacteria</taxon>
        <taxon>Bacillati</taxon>
        <taxon>Bacillota</taxon>
        <taxon>Bacilli</taxon>
        <taxon>Lactobacillales</taxon>
        <taxon>Lactobacillaceae</taxon>
        <taxon>Lactobacillus</taxon>
    </lineage>
</organism>
<dbReference type="AlphaFoldDB" id="A0A2X0RDC8"/>
<dbReference type="InterPro" id="IPR010982">
    <property type="entry name" value="Lambda_DNA-bd_dom_sf"/>
</dbReference>
<dbReference type="InterPro" id="IPR001387">
    <property type="entry name" value="Cro/C1-type_HTH"/>
</dbReference>
<reference evidence="2" key="2">
    <citation type="submission" date="2020-07" db="EMBL/GenBank/DDBJ databases">
        <title>Draft genome sequence of Lactobacillus helveticus strain JCM 1062.</title>
        <authorList>
            <person name="Endo A."/>
            <person name="Maeno S."/>
            <person name="Kido Y."/>
        </authorList>
    </citation>
    <scope>NUCLEOTIDE SEQUENCE</scope>
    <source>
        <strain evidence="2">JCM 1062</strain>
    </source>
</reference>
<evidence type="ECO:0000259" key="1">
    <source>
        <dbReference type="Pfam" id="PF01381"/>
    </source>
</evidence>
<dbReference type="EMBL" id="BLYV01000283">
    <property type="protein sequence ID" value="GFP13431.1"/>
    <property type="molecule type" value="Genomic_DNA"/>
</dbReference>
<sequence length="46" mass="5319">MKISEALRKERKSLGLTQGQMIKESKISVTHYSKMKNGQNRILLMI</sequence>
<name>A0A2X0RDC8_LACHE</name>
<reference evidence="3" key="1">
    <citation type="submission" date="2018-01" db="EMBL/GenBank/DDBJ databases">
        <authorList>
            <person name="Gaut B.S."/>
            <person name="Morton B.R."/>
            <person name="Clegg M.T."/>
            <person name="Duvall M.R."/>
        </authorList>
    </citation>
    <scope>NUCLEOTIDE SEQUENCE</scope>
    <source>
        <strain evidence="3">Lactobacillus helveticus</strain>
    </source>
</reference>
<gene>
    <name evidence="3" type="ORF">BDKNPLJD_01831</name>
    <name evidence="2" type="ORF">LHEJCM1062_13030</name>
</gene>
<dbReference type="EMBL" id="OGTV01000095">
    <property type="protein sequence ID" value="SPB26306.1"/>
    <property type="molecule type" value="Genomic_DNA"/>
</dbReference>
<proteinExistence type="predicted"/>
<dbReference type="SUPFAM" id="SSF47413">
    <property type="entry name" value="lambda repressor-like DNA-binding domains"/>
    <property type="match status" value="1"/>
</dbReference>
<protein>
    <recommendedName>
        <fullName evidence="1">HTH cro/C1-type domain-containing protein</fullName>
    </recommendedName>
</protein>
<evidence type="ECO:0000313" key="3">
    <source>
        <dbReference type="EMBL" id="SPB26306.1"/>
    </source>
</evidence>
<dbReference type="Proteomes" id="UP000630086">
    <property type="component" value="Unassembled WGS sequence"/>
</dbReference>
<dbReference type="RefSeq" id="WP_023191652.1">
    <property type="nucleotide sequence ID" value="NZ_AP023028.1"/>
</dbReference>